<dbReference type="PROSITE" id="PS51375">
    <property type="entry name" value="PPR"/>
    <property type="match status" value="7"/>
</dbReference>
<dbReference type="NCBIfam" id="TIGR00756">
    <property type="entry name" value="PPR"/>
    <property type="match status" value="7"/>
</dbReference>
<proteinExistence type="inferred from homology"/>
<dbReference type="Pfam" id="PF13812">
    <property type="entry name" value="PPR_3"/>
    <property type="match status" value="1"/>
</dbReference>
<dbReference type="GO" id="GO:0003723">
    <property type="term" value="F:RNA binding"/>
    <property type="evidence" value="ECO:0007669"/>
    <property type="project" value="InterPro"/>
</dbReference>
<comment type="similarity">
    <text evidence="2">Belongs to the PPR family. PCMP-E subfamily.</text>
</comment>
<dbReference type="AlphaFoldDB" id="A0A8T2QGN2"/>
<comment type="caution">
    <text evidence="4">The sequence shown here is derived from an EMBL/GenBank/DDBJ whole genome shotgun (WGS) entry which is preliminary data.</text>
</comment>
<evidence type="ECO:0000313" key="5">
    <source>
        <dbReference type="Proteomes" id="UP000825935"/>
    </source>
</evidence>
<dbReference type="GO" id="GO:0048731">
    <property type="term" value="P:system development"/>
    <property type="evidence" value="ECO:0007669"/>
    <property type="project" value="UniProtKB-ARBA"/>
</dbReference>
<sequence>MQQGFQSYKDVERLYREGRTLSEATTSIFLQDCIKKNDVHSGRVIHSLLSCNGVQSHSLLQSYLIRLFSYGGILEAGLVFCRVAEPNVYAWHALISGHVMHGFYERALELFYMMQELQVSPGRCTFLCILKVCGYTEALIEGQAVHDQIVTHGLESDISVGSSLIEMYAKCGNIEESCKVFDTLQSKDLISWSVMIAAFSQNSQSMAALELYRKMVDEGFKPDRAVFLCLLKACGALRVGWLGRMLHEQIVENMLEDDSLLCSSLIDMYSKCSNMEDAQSVFDSLRSPDVIAWNALMAGYGQHGCWLHTLNLFHRMHLCGIEPDTILLSSILRAFQDSESFQNATIMHISLIFSGFDSKLLVQELLVSMYVTCGALEDGNKIFETMLERSVSAWNTIFAGLIQHNMPYDVIQTHERMLLEHVQTDSSALVNVLKACSKLKNLWQGKVVHTIVNLCDLNESVVIGNAVIDVYVKCQCMEMAHQVFETLRERNLVTWNTLIAGYAYNRQDHIVLGLLQAMQEEGFAPDDFTYASIMKPCGDAKALGFAHQIHEKIVAFGFEATAFVGSIIIDTYSKCGCMDEALDVFEKLPCKDVVCWNTLIGAQAQLGNEIQALELFEKMQEDQVCADKMTYLCILKVCSTLLAGLWQQIMLLHHLILVAQLELDIFLGTALIDSYAKNSDLGAARKVFDSLSCQNVVTWGSMISGYLQHGEGLSALDMTCKMISEGLKPEKSTFLAAIKACISTGAVKHGRLIHDSIIRDGFELNLEICSAVINFYGKCGSLQEALRVFRNLPCQDLVCFNALISGYGHHGDKELAEQSFEELQTKCVNPISETYINVLKSFSHIGLVEEGEKWIKNMNINKKSLIQYTSVIDLFGRAGHMEEAVEVLKTMPDLPDVAVWLVFLTACKMYGNPQLAKDCFDQLSRLDLSVAAGYMLMSDICADSQTSFSLDDPRHNNIQAY</sequence>
<evidence type="ECO:0000256" key="3">
    <source>
        <dbReference type="PROSITE-ProRule" id="PRU00708"/>
    </source>
</evidence>
<keyword evidence="5" id="KW-1185">Reference proteome</keyword>
<dbReference type="FunFam" id="1.25.40.10:FF:000073">
    <property type="entry name" value="Pentatricopeptide repeat-containing protein chloroplastic"/>
    <property type="match status" value="2"/>
</dbReference>
<dbReference type="FunFam" id="1.25.40.10:FF:000205">
    <property type="entry name" value="Pentatricopeptide repeat-containing protein, mitochondrial"/>
    <property type="match status" value="1"/>
</dbReference>
<feature type="repeat" description="PPR" evidence="3">
    <location>
        <begin position="695"/>
        <end position="729"/>
    </location>
</feature>
<evidence type="ECO:0000313" key="4">
    <source>
        <dbReference type="EMBL" id="KAH7282770.1"/>
    </source>
</evidence>
<evidence type="ECO:0000256" key="2">
    <source>
        <dbReference type="ARBA" id="ARBA00061659"/>
    </source>
</evidence>
<feature type="repeat" description="PPR" evidence="3">
    <location>
        <begin position="188"/>
        <end position="222"/>
    </location>
</feature>
<dbReference type="InterPro" id="IPR002885">
    <property type="entry name" value="PPR_rpt"/>
</dbReference>
<dbReference type="Gene3D" id="1.25.40.10">
    <property type="entry name" value="Tetratricopeptide repeat domain"/>
    <property type="match status" value="9"/>
</dbReference>
<dbReference type="InterPro" id="IPR046960">
    <property type="entry name" value="PPR_At4g14850-like_plant"/>
</dbReference>
<dbReference type="EMBL" id="CM035440">
    <property type="protein sequence ID" value="KAH7282770.1"/>
    <property type="molecule type" value="Genomic_DNA"/>
</dbReference>
<name>A0A8T2QGN2_CERRI</name>
<evidence type="ECO:0008006" key="6">
    <source>
        <dbReference type="Google" id="ProtNLM"/>
    </source>
</evidence>
<feature type="repeat" description="PPR" evidence="3">
    <location>
        <begin position="289"/>
        <end position="323"/>
    </location>
</feature>
<protein>
    <recommendedName>
        <fullName evidence="6">Pentatricopeptide repeat-containing protein</fullName>
    </recommendedName>
</protein>
<gene>
    <name evidence="4" type="ORF">KP509_35G047100</name>
</gene>
<accession>A0A8T2QGN2</accession>
<dbReference type="Pfam" id="PF01535">
    <property type="entry name" value="PPR"/>
    <property type="match status" value="11"/>
</dbReference>
<feature type="repeat" description="PPR" evidence="3">
    <location>
        <begin position="87"/>
        <end position="121"/>
    </location>
</feature>
<organism evidence="4 5">
    <name type="scientific">Ceratopteris richardii</name>
    <name type="common">Triangle waterfern</name>
    <dbReference type="NCBI Taxonomy" id="49495"/>
    <lineage>
        <taxon>Eukaryota</taxon>
        <taxon>Viridiplantae</taxon>
        <taxon>Streptophyta</taxon>
        <taxon>Embryophyta</taxon>
        <taxon>Tracheophyta</taxon>
        <taxon>Polypodiopsida</taxon>
        <taxon>Polypodiidae</taxon>
        <taxon>Polypodiales</taxon>
        <taxon>Pteridineae</taxon>
        <taxon>Pteridaceae</taxon>
        <taxon>Parkerioideae</taxon>
        <taxon>Ceratopteris</taxon>
    </lineage>
</organism>
<feature type="repeat" description="PPR" evidence="3">
    <location>
        <begin position="491"/>
        <end position="525"/>
    </location>
</feature>
<keyword evidence="1" id="KW-0677">Repeat</keyword>
<feature type="repeat" description="PPR" evidence="3">
    <location>
        <begin position="592"/>
        <end position="626"/>
    </location>
</feature>
<reference evidence="4" key="1">
    <citation type="submission" date="2021-08" db="EMBL/GenBank/DDBJ databases">
        <title>WGS assembly of Ceratopteris richardii.</title>
        <authorList>
            <person name="Marchant D.B."/>
            <person name="Chen G."/>
            <person name="Jenkins J."/>
            <person name="Shu S."/>
            <person name="Leebens-Mack J."/>
            <person name="Grimwood J."/>
            <person name="Schmutz J."/>
            <person name="Soltis P."/>
            <person name="Soltis D."/>
            <person name="Chen Z.-H."/>
        </authorList>
    </citation>
    <scope>NUCLEOTIDE SEQUENCE</scope>
    <source>
        <strain evidence="4">Whitten #5841</strain>
        <tissue evidence="4">Leaf</tissue>
    </source>
</reference>
<dbReference type="Pfam" id="PF13041">
    <property type="entry name" value="PPR_2"/>
    <property type="match status" value="1"/>
</dbReference>
<dbReference type="FunFam" id="1.25.40.10:FF:000285">
    <property type="entry name" value="Pentatricopeptide repeat-containing protein, chloroplastic"/>
    <property type="match status" value="2"/>
</dbReference>
<dbReference type="GO" id="GO:0005739">
    <property type="term" value="C:mitochondrion"/>
    <property type="evidence" value="ECO:0007669"/>
    <property type="project" value="UniProtKB-ARBA"/>
</dbReference>
<dbReference type="PANTHER" id="PTHR47926">
    <property type="entry name" value="PENTATRICOPEPTIDE REPEAT-CONTAINING PROTEIN"/>
    <property type="match status" value="1"/>
</dbReference>
<dbReference type="Proteomes" id="UP000825935">
    <property type="component" value="Chromosome 35"/>
</dbReference>
<dbReference type="FunFam" id="1.25.40.10:FF:000158">
    <property type="entry name" value="pentatricopeptide repeat-containing protein At2g33680"/>
    <property type="match status" value="1"/>
</dbReference>
<feature type="repeat" description="PPR" evidence="3">
    <location>
        <begin position="796"/>
        <end position="830"/>
    </location>
</feature>
<dbReference type="GO" id="GO:0009451">
    <property type="term" value="P:RNA modification"/>
    <property type="evidence" value="ECO:0007669"/>
    <property type="project" value="InterPro"/>
</dbReference>
<evidence type="ECO:0000256" key="1">
    <source>
        <dbReference type="ARBA" id="ARBA00022737"/>
    </source>
</evidence>
<dbReference type="OrthoDB" id="185373at2759"/>
<dbReference type="PANTHER" id="PTHR47926:SF347">
    <property type="entry name" value="PENTATRICOPEPTIDE REPEAT-CONTAINING PROTEIN"/>
    <property type="match status" value="1"/>
</dbReference>
<dbReference type="InterPro" id="IPR011990">
    <property type="entry name" value="TPR-like_helical_dom_sf"/>
</dbReference>